<keyword evidence="2" id="KW-1185">Reference proteome</keyword>
<accession>A0A9N8H808</accession>
<evidence type="ECO:0000313" key="2">
    <source>
        <dbReference type="Proteomes" id="UP001153069"/>
    </source>
</evidence>
<dbReference type="OrthoDB" id="45532at2759"/>
<dbReference type="Proteomes" id="UP001153069">
    <property type="component" value="Unassembled WGS sequence"/>
</dbReference>
<organism evidence="1 2">
    <name type="scientific">Seminavis robusta</name>
    <dbReference type="NCBI Taxonomy" id="568900"/>
    <lineage>
        <taxon>Eukaryota</taxon>
        <taxon>Sar</taxon>
        <taxon>Stramenopiles</taxon>
        <taxon>Ochrophyta</taxon>
        <taxon>Bacillariophyta</taxon>
        <taxon>Bacillariophyceae</taxon>
        <taxon>Bacillariophycidae</taxon>
        <taxon>Naviculales</taxon>
        <taxon>Naviculaceae</taxon>
        <taxon>Seminavis</taxon>
    </lineage>
</organism>
<name>A0A9N8H808_9STRA</name>
<proteinExistence type="predicted"/>
<gene>
    <name evidence="1" type="ORF">SEMRO_156_G070660.1</name>
</gene>
<evidence type="ECO:0000313" key="1">
    <source>
        <dbReference type="EMBL" id="CAB9503097.1"/>
    </source>
</evidence>
<dbReference type="AlphaFoldDB" id="A0A9N8H808"/>
<protein>
    <submittedName>
        <fullName evidence="1">Glycosyltransferase</fullName>
    </submittedName>
</protein>
<comment type="caution">
    <text evidence="1">The sequence shown here is derived from an EMBL/GenBank/DDBJ whole genome shotgun (WGS) entry which is preliminary data.</text>
</comment>
<sequence>MAQEDTKQIHAALVTGAHALHYAFQEFCKDAGICIDPQGVGFKPVTVVGRGEFEGEFITREMMSLPMKRKQYAKMGMRSFREDKMQSSLQSCLSALFQYHHQHNHNLLGHTGLNGDTPGMGG</sequence>
<reference evidence="1" key="1">
    <citation type="submission" date="2020-06" db="EMBL/GenBank/DDBJ databases">
        <authorList>
            <consortium name="Plant Systems Biology data submission"/>
        </authorList>
    </citation>
    <scope>NUCLEOTIDE SEQUENCE</scope>
    <source>
        <strain evidence="1">D6</strain>
    </source>
</reference>
<dbReference type="EMBL" id="CAICTM010000155">
    <property type="protein sequence ID" value="CAB9503097.1"/>
    <property type="molecule type" value="Genomic_DNA"/>
</dbReference>